<dbReference type="Gene3D" id="1.10.1220.10">
    <property type="entry name" value="Met repressor-like"/>
    <property type="match status" value="1"/>
</dbReference>
<proteinExistence type="predicted"/>
<sequence length="63" mass="7769">MAQSEEEVPFSFRVPEHLKKAFKQTCKKRDRSMSQELRDFMRWYVAEHADERQYELEGVKRKF</sequence>
<gene>
    <name evidence="1" type="ORF">GGP99_003562</name>
</gene>
<dbReference type="InterPro" id="IPR013321">
    <property type="entry name" value="Arc_rbn_hlx_hlx"/>
</dbReference>
<dbReference type="GO" id="GO:0006355">
    <property type="term" value="P:regulation of DNA-templated transcription"/>
    <property type="evidence" value="ECO:0007669"/>
    <property type="project" value="InterPro"/>
</dbReference>
<dbReference type="AlphaFoldDB" id="A0AAW5PCF6"/>
<reference evidence="1" key="1">
    <citation type="submission" date="2022-08" db="EMBL/GenBank/DDBJ databases">
        <title>Genomic Encyclopedia of Type Strains, Phase V (KMG-V): Genome sequencing to study the core and pangenomes of soil and plant-associated prokaryotes.</title>
        <authorList>
            <person name="Whitman W."/>
        </authorList>
    </citation>
    <scope>NUCLEOTIDE SEQUENCE</scope>
    <source>
        <strain evidence="1">SP3002</strain>
    </source>
</reference>
<name>A0AAW5PCF6_9BACT</name>
<dbReference type="Proteomes" id="UP001155110">
    <property type="component" value="Unassembled WGS sequence"/>
</dbReference>
<dbReference type="SUPFAM" id="SSF47598">
    <property type="entry name" value="Ribbon-helix-helix"/>
    <property type="match status" value="1"/>
</dbReference>
<protein>
    <recommendedName>
        <fullName evidence="3">Ribbon-helix-helix protein CopG domain-containing protein</fullName>
    </recommendedName>
</protein>
<dbReference type="RefSeq" id="WP_259130371.1">
    <property type="nucleotide sequence ID" value="NZ_JANTZM010000044.1"/>
</dbReference>
<evidence type="ECO:0000313" key="1">
    <source>
        <dbReference type="EMBL" id="MCS4159569.1"/>
    </source>
</evidence>
<evidence type="ECO:0000313" key="2">
    <source>
        <dbReference type="Proteomes" id="UP001155110"/>
    </source>
</evidence>
<comment type="caution">
    <text evidence="1">The sequence shown here is derived from an EMBL/GenBank/DDBJ whole genome shotgun (WGS) entry which is preliminary data.</text>
</comment>
<evidence type="ECO:0008006" key="3">
    <source>
        <dbReference type="Google" id="ProtNLM"/>
    </source>
</evidence>
<accession>A0AAW5PCF6</accession>
<dbReference type="EMBL" id="JANTZM010000044">
    <property type="protein sequence ID" value="MCS4159569.1"/>
    <property type="molecule type" value="Genomic_DNA"/>
</dbReference>
<dbReference type="InterPro" id="IPR010985">
    <property type="entry name" value="Ribbon_hlx_hlx"/>
</dbReference>
<organism evidence="1 2">
    <name type="scientific">Salinibacter ruber</name>
    <dbReference type="NCBI Taxonomy" id="146919"/>
    <lineage>
        <taxon>Bacteria</taxon>
        <taxon>Pseudomonadati</taxon>
        <taxon>Rhodothermota</taxon>
        <taxon>Rhodothermia</taxon>
        <taxon>Rhodothermales</taxon>
        <taxon>Salinibacteraceae</taxon>
        <taxon>Salinibacter</taxon>
    </lineage>
</organism>